<feature type="compositionally biased region" description="Pro residues" evidence="1">
    <location>
        <begin position="79"/>
        <end position="88"/>
    </location>
</feature>
<feature type="transmembrane region" description="Helical" evidence="2">
    <location>
        <begin position="31"/>
        <end position="57"/>
    </location>
</feature>
<comment type="caution">
    <text evidence="3">The sequence shown here is derived from an EMBL/GenBank/DDBJ whole genome shotgun (WGS) entry which is preliminary data.</text>
</comment>
<dbReference type="RefSeq" id="WP_064950155.1">
    <property type="nucleotide sequence ID" value="NZ_LZJS01000016.1"/>
</dbReference>
<protein>
    <submittedName>
        <fullName evidence="3">Uncharacterized protein</fullName>
    </submittedName>
</protein>
<name>A0A1A3EF27_9MYCO</name>
<reference evidence="3 5" key="2">
    <citation type="submission" date="2016-06" db="EMBL/GenBank/DDBJ databases">
        <authorList>
            <person name="Kjaerup R.B."/>
            <person name="Dalgaard T.S."/>
            <person name="Juul-Madsen H.R."/>
        </authorList>
    </citation>
    <scope>NUCLEOTIDE SEQUENCE [LARGE SCALE GENOMIC DNA]</scope>
    <source>
        <strain evidence="3 5">E2464</strain>
    </source>
</reference>
<dbReference type="AlphaFoldDB" id="A0A1A3EF27"/>
<evidence type="ECO:0000313" key="4">
    <source>
        <dbReference type="EMBL" id="OBJ58780.1"/>
    </source>
</evidence>
<accession>A0A1A3EF27</accession>
<keyword evidence="2" id="KW-0472">Membrane</keyword>
<dbReference type="Proteomes" id="UP000093894">
    <property type="component" value="Unassembled WGS sequence"/>
</dbReference>
<gene>
    <name evidence="4" type="ORF">A5628_13030</name>
    <name evidence="3" type="ORF">A5685_18115</name>
</gene>
<reference evidence="4 6" key="1">
    <citation type="submission" date="2016-06" db="EMBL/GenBank/DDBJ databases">
        <authorList>
            <person name="Sutton G."/>
            <person name="Brinkac L."/>
            <person name="Sanka R."/>
            <person name="Adams M."/>
            <person name="Lau E."/>
            <person name="Garcia-Basteiro A."/>
            <person name="Lopez-Varela E."/>
            <person name="Palencia S."/>
        </authorList>
    </citation>
    <scope>NUCLEOTIDE SEQUENCE [LARGE SCALE GENOMIC DNA]</scope>
    <source>
        <strain evidence="4 6">1164983.0</strain>
    </source>
</reference>
<organism evidence="3 5">
    <name type="scientific">Mycobacterium colombiense</name>
    <dbReference type="NCBI Taxonomy" id="339268"/>
    <lineage>
        <taxon>Bacteria</taxon>
        <taxon>Bacillati</taxon>
        <taxon>Actinomycetota</taxon>
        <taxon>Actinomycetes</taxon>
        <taxon>Mycobacteriales</taxon>
        <taxon>Mycobacteriaceae</taxon>
        <taxon>Mycobacterium</taxon>
        <taxon>Mycobacterium avium complex (MAC)</taxon>
    </lineage>
</organism>
<evidence type="ECO:0000313" key="3">
    <source>
        <dbReference type="EMBL" id="OBH66041.1"/>
    </source>
</evidence>
<evidence type="ECO:0000256" key="1">
    <source>
        <dbReference type="SAM" id="MobiDB-lite"/>
    </source>
</evidence>
<dbReference type="EMBL" id="LZJS01000016">
    <property type="protein sequence ID" value="OBH66041.1"/>
    <property type="molecule type" value="Genomic_DNA"/>
</dbReference>
<feature type="compositionally biased region" description="Pro residues" evidence="1">
    <location>
        <begin position="61"/>
        <end position="72"/>
    </location>
</feature>
<proteinExistence type="predicted"/>
<evidence type="ECO:0000313" key="5">
    <source>
        <dbReference type="Proteomes" id="UP000093861"/>
    </source>
</evidence>
<feature type="region of interest" description="Disordered" evidence="1">
    <location>
        <begin position="61"/>
        <end position="133"/>
    </location>
</feature>
<keyword evidence="2" id="KW-0812">Transmembrane</keyword>
<sequence>MTTNDDINTNQPAPAPVAYQAPERRRHPTGVVIGAGVAGVLLGAVGTVAAIAFAWIVSVGPPPPPPPGPPPGFAAAPFHGPPPPPMGGPMPGGFGFAPPPGPPGPPRGFWPPPPGEGIPTPPAPTPASPTPHP</sequence>
<feature type="compositionally biased region" description="Pro residues" evidence="1">
    <location>
        <begin position="97"/>
        <end position="133"/>
    </location>
</feature>
<keyword evidence="2" id="KW-1133">Transmembrane helix</keyword>
<dbReference type="EMBL" id="LZLG01000104">
    <property type="protein sequence ID" value="OBJ58780.1"/>
    <property type="molecule type" value="Genomic_DNA"/>
</dbReference>
<dbReference type="Proteomes" id="UP000093861">
    <property type="component" value="Unassembled WGS sequence"/>
</dbReference>
<evidence type="ECO:0000313" key="6">
    <source>
        <dbReference type="Proteomes" id="UP000093894"/>
    </source>
</evidence>
<evidence type="ECO:0000256" key="2">
    <source>
        <dbReference type="SAM" id="Phobius"/>
    </source>
</evidence>